<dbReference type="InterPro" id="IPR025836">
    <property type="entry name" value="Zn_knuckle_CX2CX4HX4C"/>
</dbReference>
<dbReference type="InterPro" id="IPR025558">
    <property type="entry name" value="DUF4283"/>
</dbReference>
<accession>A0AAV2D271</accession>
<dbReference type="Pfam" id="PF14111">
    <property type="entry name" value="DUF4283"/>
    <property type="match status" value="1"/>
</dbReference>
<evidence type="ECO:0008006" key="6">
    <source>
        <dbReference type="Google" id="ProtNLM"/>
    </source>
</evidence>
<feature type="region of interest" description="Disordered" evidence="1">
    <location>
        <begin position="251"/>
        <end position="305"/>
    </location>
</feature>
<organism evidence="4 5">
    <name type="scientific">Linum trigynum</name>
    <dbReference type="NCBI Taxonomy" id="586398"/>
    <lineage>
        <taxon>Eukaryota</taxon>
        <taxon>Viridiplantae</taxon>
        <taxon>Streptophyta</taxon>
        <taxon>Embryophyta</taxon>
        <taxon>Tracheophyta</taxon>
        <taxon>Spermatophyta</taxon>
        <taxon>Magnoliopsida</taxon>
        <taxon>eudicotyledons</taxon>
        <taxon>Gunneridae</taxon>
        <taxon>Pentapetalae</taxon>
        <taxon>rosids</taxon>
        <taxon>fabids</taxon>
        <taxon>Malpighiales</taxon>
        <taxon>Linaceae</taxon>
        <taxon>Linum</taxon>
    </lineage>
</organism>
<feature type="compositionally biased region" description="Polar residues" evidence="1">
    <location>
        <begin position="282"/>
        <end position="296"/>
    </location>
</feature>
<dbReference type="PANTHER" id="PTHR31286:SF180">
    <property type="entry name" value="OS10G0362600 PROTEIN"/>
    <property type="match status" value="1"/>
</dbReference>
<evidence type="ECO:0000259" key="3">
    <source>
        <dbReference type="Pfam" id="PF14392"/>
    </source>
</evidence>
<reference evidence="4 5" key="1">
    <citation type="submission" date="2024-04" db="EMBL/GenBank/DDBJ databases">
        <authorList>
            <person name="Fracassetti M."/>
        </authorList>
    </citation>
    <scope>NUCLEOTIDE SEQUENCE [LARGE SCALE GENOMIC DNA]</scope>
</reference>
<name>A0AAV2D271_9ROSI</name>
<evidence type="ECO:0000313" key="4">
    <source>
        <dbReference type="EMBL" id="CAL1363272.1"/>
    </source>
</evidence>
<evidence type="ECO:0000259" key="2">
    <source>
        <dbReference type="Pfam" id="PF14111"/>
    </source>
</evidence>
<dbReference type="Pfam" id="PF14392">
    <property type="entry name" value="zf-CCHC_4"/>
    <property type="match status" value="1"/>
</dbReference>
<evidence type="ECO:0000256" key="1">
    <source>
        <dbReference type="SAM" id="MobiDB-lite"/>
    </source>
</evidence>
<gene>
    <name evidence="4" type="ORF">LTRI10_LOCUS9845</name>
</gene>
<protein>
    <recommendedName>
        <fullName evidence="6">DUF4283 domain-containing protein</fullName>
    </recommendedName>
</protein>
<sequence length="472" mass="51889">MAGQPKISAVGFSEADLAADHTRGQLSLIGRFFSVTPPARARIQHIVNNVWTTRNPVSVLDADQGLFQFVFGNEADLKETLRRSPWYIKSNIITLQMWRPPTVYLYNQLARVLFTVQIWGMPPSFRTVAVGQKLAEQLGPVKETALYAIRQDPGYVVKARVMLDITVPLVPRLEAQKIREDGVIETAFWSSLRYERLPVYCFYCGVMGHNIQLCRLPKENKEAGSDYRFGPELKGDIGGHKIDELTLQPIRHDRRRQQRNVWRNPNSMPLLLPAPPVADNTPGYNASGHSTSQSKTAPAGAGNQKRKIAENGELSAESGNTKSTYRGLVAAENSGSAALKSKAEATLGSPSKAHSPPMDEAFHTKEVMKIQGNGISISEALDTGSGPRNQFEEEVGDSAGSQPVVYSRKKQTKIHHDCAGSYGPVHTIPAGTKGKNKILDEVPMPKSYSPRIKPAVTIQELVDGQNLDMAVD</sequence>
<feature type="domain" description="Zinc knuckle CX2CX4HX4C" evidence="3">
    <location>
        <begin position="187"/>
        <end position="215"/>
    </location>
</feature>
<keyword evidence="5" id="KW-1185">Reference proteome</keyword>
<proteinExistence type="predicted"/>
<dbReference type="InterPro" id="IPR040256">
    <property type="entry name" value="At4g02000-like"/>
</dbReference>
<evidence type="ECO:0000313" key="5">
    <source>
        <dbReference type="Proteomes" id="UP001497516"/>
    </source>
</evidence>
<dbReference type="EMBL" id="OZ034814">
    <property type="protein sequence ID" value="CAL1363272.1"/>
    <property type="molecule type" value="Genomic_DNA"/>
</dbReference>
<dbReference type="Proteomes" id="UP001497516">
    <property type="component" value="Chromosome 10"/>
</dbReference>
<dbReference type="PANTHER" id="PTHR31286">
    <property type="entry name" value="GLYCINE-RICH CELL WALL STRUCTURAL PROTEIN 1.8-LIKE"/>
    <property type="match status" value="1"/>
</dbReference>
<feature type="domain" description="DUF4283" evidence="2">
    <location>
        <begin position="25"/>
        <end position="100"/>
    </location>
</feature>
<dbReference type="AlphaFoldDB" id="A0AAV2D271"/>